<dbReference type="Ensembl" id="ENSPANT00000043020.2">
    <property type="protein sequence ID" value="ENSPANP00000046382.2"/>
    <property type="gene ID" value="ENSPANG00000022622.3"/>
</dbReference>
<name>A0A2I3NEG4_PAPAN</name>
<evidence type="ECO:0000313" key="3">
    <source>
        <dbReference type="Ensembl" id="ENSPANP00000046382.2"/>
    </source>
</evidence>
<reference evidence="3" key="3">
    <citation type="submission" date="2025-09" db="UniProtKB">
        <authorList>
            <consortium name="Ensembl"/>
        </authorList>
    </citation>
    <scope>IDENTIFICATION</scope>
</reference>
<dbReference type="Proteomes" id="UP000028761">
    <property type="component" value="Chromosome 11"/>
</dbReference>
<dbReference type="AlphaFoldDB" id="A0A2I3NEG4"/>
<keyword evidence="1" id="KW-0472">Membrane</keyword>
<proteinExistence type="predicted"/>
<organism evidence="3 4">
    <name type="scientific">Papio anubis</name>
    <name type="common">Olive baboon</name>
    <dbReference type="NCBI Taxonomy" id="9555"/>
    <lineage>
        <taxon>Eukaryota</taxon>
        <taxon>Metazoa</taxon>
        <taxon>Chordata</taxon>
        <taxon>Craniata</taxon>
        <taxon>Vertebrata</taxon>
        <taxon>Euteleostomi</taxon>
        <taxon>Mammalia</taxon>
        <taxon>Eutheria</taxon>
        <taxon>Euarchontoglires</taxon>
        <taxon>Primates</taxon>
        <taxon>Haplorrhini</taxon>
        <taxon>Catarrhini</taxon>
        <taxon>Cercopithecidae</taxon>
        <taxon>Cercopithecinae</taxon>
        <taxon>Papio</taxon>
    </lineage>
</organism>
<evidence type="ECO:0000256" key="2">
    <source>
        <dbReference type="SAM" id="SignalP"/>
    </source>
</evidence>
<reference evidence="3 4" key="1">
    <citation type="submission" date="2012-03" db="EMBL/GenBank/DDBJ databases">
        <title>Whole Genome Assembly of Papio anubis.</title>
        <authorList>
            <person name="Liu Y.L."/>
            <person name="Abraham K.A."/>
            <person name="Akbar H.A."/>
            <person name="Ali S.A."/>
            <person name="Anosike U.A."/>
            <person name="Aqrawi P.A."/>
            <person name="Arias F.A."/>
            <person name="Attaway T.A."/>
            <person name="Awwad R.A."/>
            <person name="Babu C.B."/>
            <person name="Bandaranaike D.B."/>
            <person name="Battles P.B."/>
            <person name="Bell A.B."/>
            <person name="Beltran B.B."/>
            <person name="Berhane-Mersha D.B."/>
            <person name="Bess C.B."/>
            <person name="Bickham C.B."/>
            <person name="Bolden T.B."/>
            <person name="Carter K.C."/>
            <person name="Chau D.C."/>
            <person name="Chavez A.C."/>
            <person name="Clerc-Blankenburg K.C."/>
            <person name="Coyle M.C."/>
            <person name="Dao M.D."/>
            <person name="Davila M.L.D."/>
            <person name="Davy-Carroll L.D."/>
            <person name="Denson S.D."/>
            <person name="Dinh H.D."/>
            <person name="Fernandez S.F."/>
            <person name="Fernando P.F."/>
            <person name="Forbes L.F."/>
            <person name="Francis C.F."/>
            <person name="Francisco L.F."/>
            <person name="Fu Q.F."/>
            <person name="Garcia-Iii R.G."/>
            <person name="Garrett T.G."/>
            <person name="Gross S.G."/>
            <person name="Gubbala S.G."/>
            <person name="Hirani K.H."/>
            <person name="Hogues M.H."/>
            <person name="Hollins B.H."/>
            <person name="Jackson L.J."/>
            <person name="Javaid M.J."/>
            <person name="Jhangiani S.J."/>
            <person name="Johnson A.J."/>
            <person name="Johnson B.J."/>
            <person name="Jones J.J."/>
            <person name="Joshi V.J."/>
            <person name="Kalu J.K."/>
            <person name="Khan N.K."/>
            <person name="Korchina V.K."/>
            <person name="Kovar C.K."/>
            <person name="Lago L.L."/>
            <person name="Lara F.L."/>
            <person name="Le T.-K.L."/>
            <person name="Lee S.L."/>
            <person name="Legall-Iii F.L."/>
            <person name="Lemon S.L."/>
            <person name="Liu J.L."/>
            <person name="Liu Y.-S.L."/>
            <person name="Liyanage D.L."/>
            <person name="Lopez J.L."/>
            <person name="Lorensuhewa L.L."/>
            <person name="Mata R.M."/>
            <person name="Mathew T.M."/>
            <person name="Mercado C.M."/>
            <person name="Mercado I.M."/>
            <person name="Morales K.M."/>
            <person name="Morgan M.M."/>
            <person name="Munidasa M.M."/>
            <person name="Ngo D.N."/>
            <person name="Nguyen L.N."/>
            <person name="Nguyen T.N."/>
            <person name="Nguyen N.N."/>
            <person name="Obregon M.O."/>
            <person name="Okwuonu G.O."/>
            <person name="Ongeri F.O."/>
            <person name="Onwere C.O."/>
            <person name="Osifeso I.O."/>
            <person name="Parra A.P."/>
            <person name="Patil S.P."/>
            <person name="Perez A.P."/>
            <person name="Perez Y.P."/>
            <person name="Pham C.P."/>
            <person name="Pu L.-L.P."/>
            <person name="Puazo M.P."/>
            <person name="Quiroz J.Q."/>
            <person name="Rouhana J.R."/>
            <person name="Ruiz M.R."/>
            <person name="Ruiz S.-J.R."/>
            <person name="Saada N.S."/>
            <person name="Santibanez J.S."/>
            <person name="Scheel M.S."/>
            <person name="Schneider B.S."/>
            <person name="Simmons D.S."/>
            <person name="Sisson I.S."/>
            <person name="Tang L.-Y.T."/>
            <person name="Thornton R.T."/>
            <person name="Tisius J.T."/>
            <person name="Toledanes G.T."/>
            <person name="Trejos Z.T."/>
            <person name="Usmani K.U."/>
            <person name="Varghese R.V."/>
            <person name="Vattathil S.V."/>
            <person name="Vee V.V."/>
            <person name="Walker D.W."/>
            <person name="Weissenberger G.W."/>
            <person name="White C.W."/>
            <person name="Williams A.W."/>
            <person name="Woodworth J.W."/>
            <person name="Wright R.W."/>
            <person name="Zhu Y.Z."/>
            <person name="Han Y.H."/>
            <person name="Newsham I.N."/>
            <person name="Nazareth L.N."/>
            <person name="Worley K.W."/>
            <person name="Muzny D.M."/>
            <person name="Rogers J.R."/>
            <person name="Gibbs R.G."/>
        </authorList>
    </citation>
    <scope>NUCLEOTIDE SEQUENCE [LARGE SCALE GENOMIC DNA]</scope>
</reference>
<dbReference type="Bgee" id="ENSPANG00000033574">
    <property type="expression patterns" value="Expressed in mesenteric lymph node and 65 other cell types or tissues"/>
</dbReference>
<sequence length="172" mass="19255">MNLGVSMLRILFLLDVGGAQVLATGKPPGAEIDFKYALIGTAVGIAVSASFLALKICMIRRHLFDDDSSDLKSTPGGLNDTIPLKKRAPRRNHNFFERHLCCPSLPSKLVHQVWRSLTLCNSLQFRCEGIIFQSHSHRSIYLVPGSICPDLCKFTNYRKRQVSQNMPINLEE</sequence>
<dbReference type="InterPro" id="IPR029395">
    <property type="entry name" value="DUF4514"/>
</dbReference>
<dbReference type="GeneTree" id="ENSGT00390000008566"/>
<gene>
    <name evidence="3" type="primary">VSTM4</name>
</gene>
<feature type="transmembrane region" description="Helical" evidence="1">
    <location>
        <begin position="34"/>
        <end position="54"/>
    </location>
</feature>
<evidence type="ECO:0000256" key="1">
    <source>
        <dbReference type="SAM" id="Phobius"/>
    </source>
</evidence>
<dbReference type="Pfam" id="PF14986">
    <property type="entry name" value="DUF4514"/>
    <property type="match status" value="1"/>
</dbReference>
<keyword evidence="1" id="KW-1133">Transmembrane helix</keyword>
<feature type="signal peptide" evidence="2">
    <location>
        <begin position="1"/>
        <end position="19"/>
    </location>
</feature>
<keyword evidence="2" id="KW-0732">Signal</keyword>
<reference evidence="3" key="2">
    <citation type="submission" date="2025-08" db="UniProtKB">
        <authorList>
            <consortium name="Ensembl"/>
        </authorList>
    </citation>
    <scope>IDENTIFICATION</scope>
</reference>
<dbReference type="PANTHER" id="PTHR37857:SF1">
    <property type="entry name" value="TRANSMEMBRANE PROTEIN 273"/>
    <property type="match status" value="1"/>
</dbReference>
<feature type="chain" id="PRO_5035296893" evidence="2">
    <location>
        <begin position="20"/>
        <end position="172"/>
    </location>
</feature>
<evidence type="ECO:0000313" key="4">
    <source>
        <dbReference type="Proteomes" id="UP000028761"/>
    </source>
</evidence>
<dbReference type="PANTHER" id="PTHR37857">
    <property type="entry name" value="TRANSMEMBRANE PROTEIN 273"/>
    <property type="match status" value="1"/>
</dbReference>
<keyword evidence="1" id="KW-0812">Transmembrane</keyword>
<accession>A0A2I3NEG4</accession>
<protein>
    <submittedName>
        <fullName evidence="3">V-set and transmembrane domain containing 4</fullName>
    </submittedName>
</protein>
<keyword evidence="4" id="KW-1185">Reference proteome</keyword>